<evidence type="ECO:0000256" key="1">
    <source>
        <dbReference type="SAM" id="Coils"/>
    </source>
</evidence>
<feature type="compositionally biased region" description="Gly residues" evidence="2">
    <location>
        <begin position="331"/>
        <end position="342"/>
    </location>
</feature>
<evidence type="ECO:0000313" key="4">
    <source>
        <dbReference type="Proteomes" id="UP000041254"/>
    </source>
</evidence>
<evidence type="ECO:0000256" key="2">
    <source>
        <dbReference type="SAM" id="MobiDB-lite"/>
    </source>
</evidence>
<proteinExistence type="predicted"/>
<name>A0A0G4ELY7_VITBC</name>
<protein>
    <submittedName>
        <fullName evidence="3">Uncharacterized protein</fullName>
    </submittedName>
</protein>
<dbReference type="AlphaFoldDB" id="A0A0G4ELY7"/>
<dbReference type="VEuPathDB" id="CryptoDB:Vbra_12434"/>
<dbReference type="Proteomes" id="UP000041254">
    <property type="component" value="Unassembled WGS sequence"/>
</dbReference>
<feature type="region of interest" description="Disordered" evidence="2">
    <location>
        <begin position="113"/>
        <end position="159"/>
    </location>
</feature>
<gene>
    <name evidence="3" type="ORF">Vbra_12434</name>
</gene>
<feature type="region of interest" description="Disordered" evidence="2">
    <location>
        <begin position="322"/>
        <end position="342"/>
    </location>
</feature>
<sequence length="342" mass="38997">MDFINLVKRLNEIETRNRQLEFQISSEQSVAGTHDKTLEELKHKIDAAEKRQAALADGNRSLRVQLEERRNLNNSLENVALNAAQEIDVLEDSYERKNKHNDDKQAVLEQKMRRSDTVGQHMIHGRHEGDEEVGEEELEEGERESEIDAAKKAHKDDPEHIEKQLSMCLESIRHMETLLAQRQQEFDDAVRRDRENALKREQNEKQRREKQTQQQQKQKDKDAEAAGGDGGGEGEGKGKDDGLPDDLGELTAMYEKFMSAEAQQQRTKELAALQVQAEDGSRTLEEHKAYLTQTQEECDEMDTLLAQPLCFVCIQQQPQDENMTMDVQEGEGTGDGGVEQTT</sequence>
<feature type="compositionally biased region" description="Basic and acidic residues" evidence="2">
    <location>
        <begin position="144"/>
        <end position="159"/>
    </location>
</feature>
<organism evidence="3 4">
    <name type="scientific">Vitrella brassicaformis (strain CCMP3155)</name>
    <dbReference type="NCBI Taxonomy" id="1169540"/>
    <lineage>
        <taxon>Eukaryota</taxon>
        <taxon>Sar</taxon>
        <taxon>Alveolata</taxon>
        <taxon>Colpodellida</taxon>
        <taxon>Vitrellaceae</taxon>
        <taxon>Vitrella</taxon>
    </lineage>
</organism>
<feature type="coiled-coil region" evidence="1">
    <location>
        <begin position="31"/>
        <end position="93"/>
    </location>
</feature>
<feature type="region of interest" description="Disordered" evidence="2">
    <location>
        <begin position="199"/>
        <end position="252"/>
    </location>
</feature>
<feature type="compositionally biased region" description="Basic and acidic residues" evidence="2">
    <location>
        <begin position="199"/>
        <end position="224"/>
    </location>
</feature>
<feature type="compositionally biased region" description="Acidic residues" evidence="2">
    <location>
        <begin position="130"/>
        <end position="143"/>
    </location>
</feature>
<dbReference type="InParanoid" id="A0A0G4ELY7"/>
<keyword evidence="1" id="KW-0175">Coiled coil</keyword>
<reference evidence="3 4" key="1">
    <citation type="submission" date="2014-11" db="EMBL/GenBank/DDBJ databases">
        <authorList>
            <person name="Zhu J."/>
            <person name="Qi W."/>
            <person name="Song R."/>
        </authorList>
    </citation>
    <scope>NUCLEOTIDE SEQUENCE [LARGE SCALE GENOMIC DNA]</scope>
</reference>
<dbReference type="EMBL" id="CDMY01000260">
    <property type="protein sequence ID" value="CEL97987.1"/>
    <property type="molecule type" value="Genomic_DNA"/>
</dbReference>
<keyword evidence="4" id="KW-1185">Reference proteome</keyword>
<evidence type="ECO:0000313" key="3">
    <source>
        <dbReference type="EMBL" id="CEL97987.1"/>
    </source>
</evidence>
<accession>A0A0G4ELY7</accession>